<dbReference type="Pfam" id="PF18990">
    <property type="entry name" value="DUF5723"/>
    <property type="match status" value="1"/>
</dbReference>
<evidence type="ECO:0000313" key="4">
    <source>
        <dbReference type="Proteomes" id="UP000050280"/>
    </source>
</evidence>
<dbReference type="AlphaFoldDB" id="A0A0P7AGK3"/>
<comment type="caution">
    <text evidence="3">The sequence shown here is derived from an EMBL/GenBank/DDBJ whole genome shotgun (WGS) entry which is preliminary data.</text>
</comment>
<name>A0A0P7AGK3_9FLAO</name>
<keyword evidence="1" id="KW-0732">Signal</keyword>
<gene>
    <name evidence="3" type="ORF">I595_3089</name>
</gene>
<dbReference type="OrthoDB" id="9805336at2"/>
<dbReference type="STRING" id="1300341.I595_3089"/>
<protein>
    <submittedName>
        <fullName evidence="3">OmpA-like periplasmic protein</fullName>
    </submittedName>
</protein>
<dbReference type="EMBL" id="LDJX01000006">
    <property type="protein sequence ID" value="KPM31110.1"/>
    <property type="molecule type" value="Genomic_DNA"/>
</dbReference>
<dbReference type="PATRIC" id="fig|1300341.3.peg.3240"/>
<dbReference type="RefSeq" id="WP_054560067.1">
    <property type="nucleotide sequence ID" value="NZ_LDJX01000006.1"/>
</dbReference>
<organism evidence="3 4">
    <name type="scientific">Croceitalea dokdonensis DOKDO 023</name>
    <dbReference type="NCBI Taxonomy" id="1300341"/>
    <lineage>
        <taxon>Bacteria</taxon>
        <taxon>Pseudomonadati</taxon>
        <taxon>Bacteroidota</taxon>
        <taxon>Flavobacteriia</taxon>
        <taxon>Flavobacteriales</taxon>
        <taxon>Flavobacteriaceae</taxon>
        <taxon>Croceitalea</taxon>
    </lineage>
</organism>
<sequence length="443" mass="48222">MKKYGILFTLLSVICVQGQSFLGYASDNFNGIHGTVINPANSADSRTKVDVNVLTTETVLGTDYTNLTLGNIIDLLGEEGFTGLERFPADNNRFLVGVDINGPSVQISLGEKQSIALLSRVRFAGNINNINGNLFESIYDGFTDENFVFSQDNFNQTIHAWGELGLSYARVLIPETNNSFLKGGVTLKYLLGGGFAQGNSNTLNGAYDFNVGTVSLNGDFSYATNIDEDTSTDFFNELTGGFGADIGFVYEYRNNSSVAAANGRNPRGFNLYKFKVGLALLDIGSITYNNVTTNAYAVNGTVNAQDLEDDFEQTFEDSFQETVTTGDVTISLPTTLRLQLDYNVVPKVYLNLDLAQNVTDQNDALANQRLNFITFTPRYESRGFATYVPVTFSELGGTNIGFGLRLGPLVIGSGTLVSNLFTDTANAANIYAGLRVPIYHKRN</sequence>
<evidence type="ECO:0000259" key="2">
    <source>
        <dbReference type="Pfam" id="PF18990"/>
    </source>
</evidence>
<accession>A0A0P7AGK3</accession>
<keyword evidence="4" id="KW-1185">Reference proteome</keyword>
<evidence type="ECO:0000313" key="3">
    <source>
        <dbReference type="EMBL" id="KPM31110.1"/>
    </source>
</evidence>
<dbReference type="InterPro" id="IPR043781">
    <property type="entry name" value="DUF5723"/>
</dbReference>
<feature type="chain" id="PRO_5006134828" evidence="1">
    <location>
        <begin position="26"/>
        <end position="443"/>
    </location>
</feature>
<feature type="signal peptide" evidence="1">
    <location>
        <begin position="1"/>
        <end position="25"/>
    </location>
</feature>
<proteinExistence type="predicted"/>
<reference evidence="3 4" key="1">
    <citation type="submission" date="2015-09" db="EMBL/GenBank/DDBJ databases">
        <title>Genome sequence of the marine flavobacterium Croceitalea dokdonensis DOKDO 023 that contains proton- and sodium-pumping rhodopsins.</title>
        <authorList>
            <person name="Kwon S.-K."/>
            <person name="Lee H.K."/>
            <person name="Kwak M.-J."/>
            <person name="Kim J.F."/>
        </authorList>
    </citation>
    <scope>NUCLEOTIDE SEQUENCE [LARGE SCALE GENOMIC DNA]</scope>
    <source>
        <strain evidence="3 4">DOKDO 023</strain>
    </source>
</reference>
<dbReference type="Proteomes" id="UP000050280">
    <property type="component" value="Unassembled WGS sequence"/>
</dbReference>
<feature type="domain" description="DUF5723" evidence="2">
    <location>
        <begin position="39"/>
        <end position="413"/>
    </location>
</feature>
<evidence type="ECO:0000256" key="1">
    <source>
        <dbReference type="SAM" id="SignalP"/>
    </source>
</evidence>